<keyword evidence="2" id="KW-1185">Reference proteome</keyword>
<evidence type="ECO:0000313" key="1">
    <source>
        <dbReference type="EMBL" id="KAJ3534761.1"/>
    </source>
</evidence>
<proteinExistence type="predicted"/>
<evidence type="ECO:0000313" key="2">
    <source>
        <dbReference type="Proteomes" id="UP001148662"/>
    </source>
</evidence>
<gene>
    <name evidence="1" type="ORF">NM688_g7084</name>
</gene>
<comment type="caution">
    <text evidence="1">The sequence shown here is derived from an EMBL/GenBank/DDBJ whole genome shotgun (WGS) entry which is preliminary data.</text>
</comment>
<name>A0ACC1S973_9APHY</name>
<dbReference type="Proteomes" id="UP001148662">
    <property type="component" value="Unassembled WGS sequence"/>
</dbReference>
<dbReference type="EMBL" id="JANHOG010001583">
    <property type="protein sequence ID" value="KAJ3534761.1"/>
    <property type="molecule type" value="Genomic_DNA"/>
</dbReference>
<sequence length="118" mass="13585">MSTDVNQSAQEPPWKKLRLSLERPYKDDNGEPIPVLLDIAPDGQQIFEPREEPASKLGKNLERIFLERGRDFFDKDALGAETAKENDEEKEPAARDNSQPMTPDELFKMRMEVMPQLQ</sequence>
<organism evidence="1 2">
    <name type="scientific">Phlebia brevispora</name>
    <dbReference type="NCBI Taxonomy" id="194682"/>
    <lineage>
        <taxon>Eukaryota</taxon>
        <taxon>Fungi</taxon>
        <taxon>Dikarya</taxon>
        <taxon>Basidiomycota</taxon>
        <taxon>Agaricomycotina</taxon>
        <taxon>Agaricomycetes</taxon>
        <taxon>Polyporales</taxon>
        <taxon>Meruliaceae</taxon>
        <taxon>Phlebia</taxon>
    </lineage>
</organism>
<reference evidence="1" key="1">
    <citation type="submission" date="2022-07" db="EMBL/GenBank/DDBJ databases">
        <title>Genome Sequence of Phlebia brevispora.</title>
        <authorList>
            <person name="Buettner E."/>
        </authorList>
    </citation>
    <scope>NUCLEOTIDE SEQUENCE</scope>
    <source>
        <strain evidence="1">MPL23</strain>
    </source>
</reference>
<protein>
    <submittedName>
        <fullName evidence="1">Uncharacterized protein</fullName>
    </submittedName>
</protein>
<accession>A0ACC1S973</accession>